<dbReference type="SMART" id="SM00271">
    <property type="entry name" value="DnaJ"/>
    <property type="match status" value="1"/>
</dbReference>
<feature type="compositionally biased region" description="Low complexity" evidence="1">
    <location>
        <begin position="91"/>
        <end position="101"/>
    </location>
</feature>
<dbReference type="PANTHER" id="PTHR43948">
    <property type="entry name" value="DNAJ HOMOLOG SUBFAMILY B"/>
    <property type="match status" value="1"/>
</dbReference>
<dbReference type="PROSITE" id="PS00636">
    <property type="entry name" value="DNAJ_1"/>
    <property type="match status" value="1"/>
</dbReference>
<feature type="compositionally biased region" description="Low complexity" evidence="1">
    <location>
        <begin position="164"/>
        <end position="179"/>
    </location>
</feature>
<dbReference type="Pfam" id="PF00226">
    <property type="entry name" value="DnaJ"/>
    <property type="match status" value="1"/>
</dbReference>
<dbReference type="GO" id="GO:0051087">
    <property type="term" value="F:protein-folding chaperone binding"/>
    <property type="evidence" value="ECO:0007669"/>
    <property type="project" value="TreeGrafter"/>
</dbReference>
<feature type="region of interest" description="Disordered" evidence="1">
    <location>
        <begin position="220"/>
        <end position="309"/>
    </location>
</feature>
<dbReference type="PROSITE" id="PS50076">
    <property type="entry name" value="DNAJ_2"/>
    <property type="match status" value="1"/>
</dbReference>
<dbReference type="Gene3D" id="1.10.287.110">
    <property type="entry name" value="DnaJ domain"/>
    <property type="match status" value="1"/>
</dbReference>
<feature type="compositionally biased region" description="Basic and acidic residues" evidence="1">
    <location>
        <begin position="300"/>
        <end position="309"/>
    </location>
</feature>
<dbReference type="GO" id="GO:0051082">
    <property type="term" value="F:unfolded protein binding"/>
    <property type="evidence" value="ECO:0007669"/>
    <property type="project" value="TreeGrafter"/>
</dbReference>
<sequence>MGGPNLESSCPYEILGVDKNASLKHIKLSYRKLALIHHPDKLPPNASESERKSAHTKFAAISNSYELLGDEGRRREYDYESMQRDNSRRSQQQQQQQQQQQRGHHDDFFGGGGMFGGSLFDDPFFASSFGRRKRGSDSHVQFTDPFELFERFFQEELGHNRTNSRGGSRSSSQRMDPFSDPFFSSMGGGFFGNASQMSSSHFGMADSLMSQMSMFGNQQQQQFGRGNGGHSSYSFTSSSSSSGLGGGQSISTSTRTTIVNGVKQTVTERTVIHPDGRVDRYVDSSEGDSGRIASANHPALESEGRRRRR</sequence>
<name>A0AAD8Y0V7_9STRA</name>
<dbReference type="InterPro" id="IPR036869">
    <property type="entry name" value="J_dom_sf"/>
</dbReference>
<dbReference type="SUPFAM" id="SSF46565">
    <property type="entry name" value="Chaperone J-domain"/>
    <property type="match status" value="1"/>
</dbReference>
<dbReference type="GO" id="GO:0044183">
    <property type="term" value="F:protein folding chaperone"/>
    <property type="evidence" value="ECO:0007669"/>
    <property type="project" value="TreeGrafter"/>
</dbReference>
<dbReference type="GO" id="GO:0005634">
    <property type="term" value="C:nucleus"/>
    <property type="evidence" value="ECO:0007669"/>
    <property type="project" value="TreeGrafter"/>
</dbReference>
<dbReference type="Proteomes" id="UP001224775">
    <property type="component" value="Unassembled WGS sequence"/>
</dbReference>
<evidence type="ECO:0000259" key="2">
    <source>
        <dbReference type="PROSITE" id="PS50076"/>
    </source>
</evidence>
<dbReference type="PANTHER" id="PTHR43948:SF10">
    <property type="entry name" value="MRJ, ISOFORM E"/>
    <property type="match status" value="1"/>
</dbReference>
<dbReference type="InterPro" id="IPR018253">
    <property type="entry name" value="DnaJ_domain_CS"/>
</dbReference>
<keyword evidence="4" id="KW-1185">Reference proteome</keyword>
<dbReference type="GO" id="GO:0005737">
    <property type="term" value="C:cytoplasm"/>
    <property type="evidence" value="ECO:0007669"/>
    <property type="project" value="TreeGrafter"/>
</dbReference>
<dbReference type="PRINTS" id="PR00625">
    <property type="entry name" value="JDOMAIN"/>
</dbReference>
<accession>A0AAD8Y0V7</accession>
<comment type="caution">
    <text evidence="3">The sequence shown here is derived from an EMBL/GenBank/DDBJ whole genome shotgun (WGS) entry which is preliminary data.</text>
</comment>
<feature type="compositionally biased region" description="Basic and acidic residues" evidence="1">
    <location>
        <begin position="79"/>
        <end position="88"/>
    </location>
</feature>
<evidence type="ECO:0000313" key="3">
    <source>
        <dbReference type="EMBL" id="KAK1737149.1"/>
    </source>
</evidence>
<dbReference type="EMBL" id="JATAAI010000026">
    <property type="protein sequence ID" value="KAK1737149.1"/>
    <property type="molecule type" value="Genomic_DNA"/>
</dbReference>
<proteinExistence type="predicted"/>
<feature type="compositionally biased region" description="Low complexity" evidence="1">
    <location>
        <begin position="220"/>
        <end position="242"/>
    </location>
</feature>
<organism evidence="3 4">
    <name type="scientific">Skeletonema marinoi</name>
    <dbReference type="NCBI Taxonomy" id="267567"/>
    <lineage>
        <taxon>Eukaryota</taxon>
        <taxon>Sar</taxon>
        <taxon>Stramenopiles</taxon>
        <taxon>Ochrophyta</taxon>
        <taxon>Bacillariophyta</taxon>
        <taxon>Coscinodiscophyceae</taxon>
        <taxon>Thalassiosirophycidae</taxon>
        <taxon>Thalassiosirales</taxon>
        <taxon>Skeletonemataceae</taxon>
        <taxon>Skeletonema</taxon>
        <taxon>Skeletonema marinoi-dohrnii complex</taxon>
    </lineage>
</organism>
<feature type="compositionally biased region" description="Basic and acidic residues" evidence="1">
    <location>
        <begin position="270"/>
        <end position="283"/>
    </location>
</feature>
<evidence type="ECO:0000313" key="4">
    <source>
        <dbReference type="Proteomes" id="UP001224775"/>
    </source>
</evidence>
<evidence type="ECO:0000256" key="1">
    <source>
        <dbReference type="SAM" id="MobiDB-lite"/>
    </source>
</evidence>
<gene>
    <name evidence="3" type="ORF">QTG54_012016</name>
</gene>
<feature type="region of interest" description="Disordered" evidence="1">
    <location>
        <begin position="159"/>
        <end position="179"/>
    </location>
</feature>
<dbReference type="AlphaFoldDB" id="A0AAD8Y0V7"/>
<dbReference type="CDD" id="cd06257">
    <property type="entry name" value="DnaJ"/>
    <property type="match status" value="1"/>
</dbReference>
<reference evidence="3" key="1">
    <citation type="submission" date="2023-06" db="EMBL/GenBank/DDBJ databases">
        <title>Survivors Of The Sea: Transcriptome response of Skeletonema marinoi to long-term dormancy.</title>
        <authorList>
            <person name="Pinder M.I.M."/>
            <person name="Kourtchenko O."/>
            <person name="Robertson E.K."/>
            <person name="Larsson T."/>
            <person name="Maumus F."/>
            <person name="Osuna-Cruz C.M."/>
            <person name="Vancaester E."/>
            <person name="Stenow R."/>
            <person name="Vandepoele K."/>
            <person name="Ploug H."/>
            <person name="Bruchert V."/>
            <person name="Godhe A."/>
            <person name="Topel M."/>
        </authorList>
    </citation>
    <scope>NUCLEOTIDE SEQUENCE</scope>
    <source>
        <strain evidence="3">R05AC</strain>
    </source>
</reference>
<dbReference type="InterPro" id="IPR001623">
    <property type="entry name" value="DnaJ_domain"/>
</dbReference>
<feature type="region of interest" description="Disordered" evidence="1">
    <location>
        <begin position="79"/>
        <end position="108"/>
    </location>
</feature>
<protein>
    <submittedName>
        <fullName evidence="3">DnaJ domain-containing protein</fullName>
    </submittedName>
</protein>
<feature type="domain" description="J" evidence="2">
    <location>
        <begin position="10"/>
        <end position="81"/>
    </location>
</feature>
<feature type="compositionally biased region" description="Polar residues" evidence="1">
    <location>
        <begin position="255"/>
        <end position="268"/>
    </location>
</feature>